<evidence type="ECO:0000313" key="3">
    <source>
        <dbReference type="Proteomes" id="UP000576082"/>
    </source>
</evidence>
<dbReference type="Pfam" id="PF08044">
    <property type="entry name" value="DUF1707"/>
    <property type="match status" value="1"/>
</dbReference>
<accession>A0A7X9RWJ9</accession>
<dbReference type="EMBL" id="JABANE010000053">
    <property type="protein sequence ID" value="NME70041.1"/>
    <property type="molecule type" value="Genomic_DNA"/>
</dbReference>
<sequence>MKHVSQFGLPKKRKQTLDILEKAFTEGNLDPHDYENRLDMVMQADSVEKLDLVLSDFPEQYRKESNVSTSSSSVIAPENHAKQNHNKLSLNVLAGKSLVIDNVSTSSSRIFTIIGEQKISFSDPNLQNTKSDYEVVTIVGETSVDLRNQCLEGAVIKLRMTKVVGEVNIKVLPGTIVEDRTKKILSEYTHVLKSKTWKNKIYNAFSPNREDGSQKAAGKVNCHLILEGFSILGAVNVTVYDI</sequence>
<reference evidence="2 3" key="1">
    <citation type="submission" date="2020-04" db="EMBL/GenBank/DDBJ databases">
        <title>Flammeovirga sp. SR4, a novel species isolated from seawater.</title>
        <authorList>
            <person name="Wang X."/>
        </authorList>
    </citation>
    <scope>NUCLEOTIDE SEQUENCE [LARGE SCALE GENOMIC DNA]</scope>
    <source>
        <strain evidence="2 3">ATCC 23126</strain>
    </source>
</reference>
<comment type="caution">
    <text evidence="2">The sequence shown here is derived from an EMBL/GenBank/DDBJ whole genome shotgun (WGS) entry which is preliminary data.</text>
</comment>
<evidence type="ECO:0000313" key="2">
    <source>
        <dbReference type="EMBL" id="NME70041.1"/>
    </source>
</evidence>
<evidence type="ECO:0000259" key="1">
    <source>
        <dbReference type="Pfam" id="PF08044"/>
    </source>
</evidence>
<keyword evidence="3" id="KW-1185">Reference proteome</keyword>
<proteinExistence type="predicted"/>
<organism evidence="2 3">
    <name type="scientific">Flammeovirga aprica JL-4</name>
    <dbReference type="NCBI Taxonomy" id="694437"/>
    <lineage>
        <taxon>Bacteria</taxon>
        <taxon>Pseudomonadati</taxon>
        <taxon>Bacteroidota</taxon>
        <taxon>Cytophagia</taxon>
        <taxon>Cytophagales</taxon>
        <taxon>Flammeovirgaceae</taxon>
        <taxon>Flammeovirga</taxon>
    </lineage>
</organism>
<dbReference type="InterPro" id="IPR012551">
    <property type="entry name" value="DUF1707_SHOCT-like"/>
</dbReference>
<protein>
    <submittedName>
        <fullName evidence="2">DUF1707 domain-containing protein</fullName>
    </submittedName>
</protein>
<feature type="domain" description="DUF1707" evidence="1">
    <location>
        <begin position="13"/>
        <end position="58"/>
    </location>
</feature>
<dbReference type="Proteomes" id="UP000576082">
    <property type="component" value="Unassembled WGS sequence"/>
</dbReference>
<dbReference type="AlphaFoldDB" id="A0A7X9RWJ9"/>
<dbReference type="RefSeq" id="WP_169658290.1">
    <property type="nucleotide sequence ID" value="NZ_JABANE010000053.1"/>
</dbReference>
<gene>
    <name evidence="2" type="ORF">HHU12_18855</name>
</gene>
<name>A0A7X9RWJ9_9BACT</name>